<dbReference type="InterPro" id="IPR006549">
    <property type="entry name" value="HAD-SF_hydro_IIIA"/>
</dbReference>
<keyword evidence="8" id="KW-0560">Oxidoreductase</keyword>
<dbReference type="SUPFAM" id="SSF56784">
    <property type="entry name" value="HAD-like"/>
    <property type="match status" value="1"/>
</dbReference>
<dbReference type="PANTHER" id="PTHR12083">
    <property type="entry name" value="BIFUNCTIONAL POLYNUCLEOTIDE PHOSPHATASE/KINASE"/>
    <property type="match status" value="1"/>
</dbReference>
<dbReference type="Gene3D" id="3.40.50.1000">
    <property type="entry name" value="HAD superfamily/HAD-like"/>
    <property type="match status" value="1"/>
</dbReference>
<dbReference type="InterPro" id="IPR041388">
    <property type="entry name" value="FHA_2"/>
</dbReference>
<dbReference type="Gene3D" id="2.60.200.20">
    <property type="match status" value="1"/>
</dbReference>
<dbReference type="Pfam" id="PF13671">
    <property type="entry name" value="AAA_33"/>
    <property type="match status" value="1"/>
</dbReference>
<gene>
    <name evidence="15" type="ORF">ODALV1_LOCUS6936</name>
</gene>
<evidence type="ECO:0000256" key="7">
    <source>
        <dbReference type="ARBA" id="ARBA00022801"/>
    </source>
</evidence>
<evidence type="ECO:0000256" key="11">
    <source>
        <dbReference type="ARBA" id="ARBA00023204"/>
    </source>
</evidence>
<sequence>MWVSLVFVVTLAFILYKLYSSPGKRSYWKKYGVPEVDATCIVSELDILLGRRDITERDDFIYETMDKYCGMVENPIPVVLVKDLDLVKKILIKDFDHFIDRRLFFGAAREDSVLRKMLGNLRGDEWKGVRASVSPTFTTGKIRRMMEYINGVGKDWVSALKSDVSKSPSGSIKVNVHNSVGSYTADVIASAIFGLKARTVEDPNSPFSTMANRLTNVNTFQIIKFTLSYRFPKLFQFFNVELLDMEALRFFERILQENLKGRMSGKVTRNDFLQLLVEARNGELKAVGSDELDQFEKEAQIENRKLSKKQYLTEHIMNAQMLSFFFAGFRTTSSFITFCVYALALHPDVQERCKEGSELTTEVGSWQATFDFNIQHLNKVAIVKAGDKMSCILRPQDSKLPDIPLPDGEVVTVGRGPLSKIKDSRCSRTQLEFRANYKTRKVSVKQVGPNESALNGTPIGIGIEEMAKDSDSVDILFGEHRYKIAFEGLSALEPIPAKPAKIPKMFSSKDQFKKDGNLPKTGEWKSKGDQLHIYTYGDIICRAKSNIAGFDMDGTIITTKSGRVFPKDDKDWKFLYNSTVQKLQTFFEDNDNFKFVIVTNQAGMSNGKTSLEGMKKKIETIVSQLGIPVLVYIIPGRNEYRKPMTGIWSLFVEEYNESVEPNSQESFFCGDAAGRKKDHSLSDRLFALNLGIGFKTPEEFFMNQKPQEFTMPLFQPRKLLDNPPSNDHIQFPNSPEMIVIVGYPGSGKSSFVKSQILTRSYVHVNRDTLKTAAKCLSVTDDALKSGKSVVVDNTNPERKDRAEYIKLASKYKVPVRCFRMNISHNQALHNNRFRELCREGHASVPAVAFNTFKSRLQEPTKDEGFTEVVLVNFVPDFPDDKKKELYGKYLLEK</sequence>
<dbReference type="InterPro" id="IPR008984">
    <property type="entry name" value="SMAD_FHA_dom_sf"/>
</dbReference>
<keyword evidence="13" id="KW-0732">Signal</keyword>
<feature type="chain" id="PRO_5045789582" description="PNK FHA domain-containing protein" evidence="13">
    <location>
        <begin position="21"/>
        <end position="893"/>
    </location>
</feature>
<keyword evidence="16" id="KW-1185">Reference proteome</keyword>
<dbReference type="Gene3D" id="1.10.630.10">
    <property type="entry name" value="Cytochrome P450"/>
    <property type="match status" value="1"/>
</dbReference>
<comment type="cofactor">
    <cofactor evidence="1">
        <name>heme</name>
        <dbReference type="ChEBI" id="CHEBI:30413"/>
    </cofactor>
</comment>
<evidence type="ECO:0000256" key="6">
    <source>
        <dbReference type="ARBA" id="ARBA00022763"/>
    </source>
</evidence>
<evidence type="ECO:0000256" key="3">
    <source>
        <dbReference type="ARBA" id="ARBA00010617"/>
    </source>
</evidence>
<dbReference type="Proteomes" id="UP001642540">
    <property type="component" value="Unassembled WGS sequence"/>
</dbReference>
<evidence type="ECO:0000313" key="15">
    <source>
        <dbReference type="EMBL" id="CAL8088064.1"/>
    </source>
</evidence>
<evidence type="ECO:0000256" key="2">
    <source>
        <dbReference type="ARBA" id="ARBA00004123"/>
    </source>
</evidence>
<keyword evidence="4" id="KW-0349">Heme</keyword>
<organism evidence="15 16">
    <name type="scientific">Orchesella dallaii</name>
    <dbReference type="NCBI Taxonomy" id="48710"/>
    <lineage>
        <taxon>Eukaryota</taxon>
        <taxon>Metazoa</taxon>
        <taxon>Ecdysozoa</taxon>
        <taxon>Arthropoda</taxon>
        <taxon>Hexapoda</taxon>
        <taxon>Collembola</taxon>
        <taxon>Entomobryomorpha</taxon>
        <taxon>Entomobryoidea</taxon>
        <taxon>Orchesellidae</taxon>
        <taxon>Orchesellinae</taxon>
        <taxon>Orchesella</taxon>
    </lineage>
</organism>
<dbReference type="Pfam" id="PF00067">
    <property type="entry name" value="p450"/>
    <property type="match status" value="1"/>
</dbReference>
<comment type="caution">
    <text evidence="15">The sequence shown here is derived from an EMBL/GenBank/DDBJ whole genome shotgun (WGS) entry which is preliminary data.</text>
</comment>
<proteinExistence type="inferred from homology"/>
<comment type="similarity">
    <text evidence="3">Belongs to the cytochrome P450 family.</text>
</comment>
<evidence type="ECO:0000256" key="4">
    <source>
        <dbReference type="ARBA" id="ARBA00022617"/>
    </source>
</evidence>
<dbReference type="InterPro" id="IPR013954">
    <property type="entry name" value="PNK3P"/>
</dbReference>
<dbReference type="InterPro" id="IPR006551">
    <property type="entry name" value="Polynucleotide_phosphatase"/>
</dbReference>
<dbReference type="InterPro" id="IPR036412">
    <property type="entry name" value="HAD-like_sf"/>
</dbReference>
<dbReference type="Pfam" id="PF17913">
    <property type="entry name" value="FHA_2"/>
    <property type="match status" value="1"/>
</dbReference>
<accession>A0ABP1Q3K8</accession>
<comment type="subcellular location">
    <subcellularLocation>
        <location evidence="2">Nucleus</location>
    </subcellularLocation>
</comment>
<dbReference type="Pfam" id="PF08645">
    <property type="entry name" value="PNK3P"/>
    <property type="match status" value="1"/>
</dbReference>
<dbReference type="PANTHER" id="PTHR12083:SF9">
    <property type="entry name" value="BIFUNCTIONAL POLYNUCLEOTIDE PHOSPHATASE_KINASE"/>
    <property type="match status" value="1"/>
</dbReference>
<dbReference type="PRINTS" id="PR00464">
    <property type="entry name" value="EP450II"/>
</dbReference>
<feature type="domain" description="PNK FHA" evidence="14">
    <location>
        <begin position="391"/>
        <end position="459"/>
    </location>
</feature>
<evidence type="ECO:0000256" key="10">
    <source>
        <dbReference type="ARBA" id="ARBA00023033"/>
    </source>
</evidence>
<dbReference type="InterPro" id="IPR002402">
    <property type="entry name" value="Cyt_P450_E_grp-II"/>
</dbReference>
<keyword evidence="12" id="KW-0539">Nucleus</keyword>
<keyword evidence="11" id="KW-0234">DNA repair</keyword>
<dbReference type="SUPFAM" id="SSF49879">
    <property type="entry name" value="SMAD/FHA domain"/>
    <property type="match status" value="1"/>
</dbReference>
<dbReference type="NCBIfam" id="TIGR01664">
    <property type="entry name" value="DNA-3'-Pase"/>
    <property type="match status" value="1"/>
</dbReference>
<keyword evidence="9" id="KW-0408">Iron</keyword>
<reference evidence="15 16" key="1">
    <citation type="submission" date="2024-08" db="EMBL/GenBank/DDBJ databases">
        <authorList>
            <person name="Cucini C."/>
            <person name="Frati F."/>
        </authorList>
    </citation>
    <scope>NUCLEOTIDE SEQUENCE [LARGE SCALE GENOMIC DNA]</scope>
</reference>
<evidence type="ECO:0000256" key="5">
    <source>
        <dbReference type="ARBA" id="ARBA00022723"/>
    </source>
</evidence>
<dbReference type="NCBIfam" id="TIGR01662">
    <property type="entry name" value="HAD-SF-IIIA"/>
    <property type="match status" value="1"/>
</dbReference>
<evidence type="ECO:0000256" key="1">
    <source>
        <dbReference type="ARBA" id="ARBA00001971"/>
    </source>
</evidence>
<evidence type="ECO:0000256" key="8">
    <source>
        <dbReference type="ARBA" id="ARBA00023002"/>
    </source>
</evidence>
<keyword evidence="7" id="KW-0378">Hydrolase</keyword>
<evidence type="ECO:0000256" key="9">
    <source>
        <dbReference type="ARBA" id="ARBA00023004"/>
    </source>
</evidence>
<keyword evidence="5" id="KW-0479">Metal-binding</keyword>
<keyword evidence="10" id="KW-0503">Monooxygenase</keyword>
<evidence type="ECO:0000256" key="13">
    <source>
        <dbReference type="SAM" id="SignalP"/>
    </source>
</evidence>
<dbReference type="InterPro" id="IPR001128">
    <property type="entry name" value="Cyt_P450"/>
</dbReference>
<dbReference type="EMBL" id="CAXLJM020000022">
    <property type="protein sequence ID" value="CAL8088064.1"/>
    <property type="molecule type" value="Genomic_DNA"/>
</dbReference>
<evidence type="ECO:0000313" key="16">
    <source>
        <dbReference type="Proteomes" id="UP001642540"/>
    </source>
</evidence>
<evidence type="ECO:0000256" key="12">
    <source>
        <dbReference type="ARBA" id="ARBA00023242"/>
    </source>
</evidence>
<dbReference type="InterPro" id="IPR023214">
    <property type="entry name" value="HAD_sf"/>
</dbReference>
<dbReference type="InterPro" id="IPR027417">
    <property type="entry name" value="P-loop_NTPase"/>
</dbReference>
<protein>
    <recommendedName>
        <fullName evidence="14">PNK FHA domain-containing protein</fullName>
    </recommendedName>
</protein>
<keyword evidence="6" id="KW-0227">DNA damage</keyword>
<dbReference type="InterPro" id="IPR036396">
    <property type="entry name" value="Cyt_P450_sf"/>
</dbReference>
<dbReference type="SUPFAM" id="SSF48264">
    <property type="entry name" value="Cytochrome P450"/>
    <property type="match status" value="1"/>
</dbReference>
<dbReference type="Gene3D" id="3.40.50.300">
    <property type="entry name" value="P-loop containing nucleotide triphosphate hydrolases"/>
    <property type="match status" value="1"/>
</dbReference>
<name>A0ABP1Q3K8_9HEXA</name>
<evidence type="ECO:0000259" key="14">
    <source>
        <dbReference type="Pfam" id="PF17913"/>
    </source>
</evidence>
<dbReference type="SUPFAM" id="SSF52540">
    <property type="entry name" value="P-loop containing nucleoside triphosphate hydrolases"/>
    <property type="match status" value="1"/>
</dbReference>
<feature type="signal peptide" evidence="13">
    <location>
        <begin position="1"/>
        <end position="20"/>
    </location>
</feature>
<dbReference type="CDD" id="cd01625">
    <property type="entry name" value="HAD_PNP"/>
    <property type="match status" value="1"/>
</dbReference>